<evidence type="ECO:0000256" key="11">
    <source>
        <dbReference type="ARBA" id="ARBA00023128"/>
    </source>
</evidence>
<keyword evidence="7" id="KW-0809">Transit peptide</keyword>
<dbReference type="InterPro" id="IPR017789">
    <property type="entry name" value="Frataxin"/>
</dbReference>
<evidence type="ECO:0000256" key="6">
    <source>
        <dbReference type="ARBA" id="ARBA00022496"/>
    </source>
</evidence>
<dbReference type="GO" id="GO:0016226">
    <property type="term" value="P:iron-sulfur cluster assembly"/>
    <property type="evidence" value="ECO:0007669"/>
    <property type="project" value="InterPro"/>
</dbReference>
<comment type="similarity">
    <text evidence="2">Belongs to the frataxin family.</text>
</comment>
<evidence type="ECO:0000256" key="3">
    <source>
        <dbReference type="ARBA" id="ARBA00013107"/>
    </source>
</evidence>
<gene>
    <name evidence="13" type="ORF">CDD81_1151</name>
</gene>
<comment type="subcellular location">
    <subcellularLocation>
        <location evidence="1">Mitochondrion</location>
    </subcellularLocation>
</comment>
<evidence type="ECO:0000256" key="10">
    <source>
        <dbReference type="ARBA" id="ARBA00023065"/>
    </source>
</evidence>
<name>A0A2C5Y0A0_9HYPO</name>
<keyword evidence="11" id="KW-0496">Mitochondrion</keyword>
<evidence type="ECO:0000256" key="4">
    <source>
        <dbReference type="ARBA" id="ARBA00022434"/>
    </source>
</evidence>
<dbReference type="OrthoDB" id="1897642at2759"/>
<dbReference type="PANTHER" id="PTHR16821:SF2">
    <property type="entry name" value="FRATAXIN, MITOCHONDRIAL"/>
    <property type="match status" value="1"/>
</dbReference>
<keyword evidence="8" id="KW-0560">Oxidoreductase</keyword>
<evidence type="ECO:0000256" key="7">
    <source>
        <dbReference type="ARBA" id="ARBA00022946"/>
    </source>
</evidence>
<sequence length="145" mass="16191">MPETEDPSVDKSRNTATKTTYGVVELSEKEYHELADSYLETVLSKFEHLQDTREDFDVEFSAGVMTITVADKGTYVINKQPPNKQIWLSSPISGPKRYDWCIIGESQGDKEGTGSGNWIYTRDSVSLNELILDELGVEIGQHVGS</sequence>
<keyword evidence="10" id="KW-0406">Ion transport</keyword>
<evidence type="ECO:0000256" key="12">
    <source>
        <dbReference type="ARBA" id="ARBA00047990"/>
    </source>
</evidence>
<comment type="caution">
    <text evidence="13">The sequence shown here is derived from an EMBL/GenBank/DDBJ whole genome shotgun (WGS) entry which is preliminary data.</text>
</comment>
<dbReference type="GO" id="GO:0006879">
    <property type="term" value="P:intracellular iron ion homeostasis"/>
    <property type="evidence" value="ECO:0007669"/>
    <property type="project" value="UniProtKB-KW"/>
</dbReference>
<dbReference type="FunFam" id="3.30.920.10:FF:000004">
    <property type="entry name" value="Mitochondrial chaperone Frataxin"/>
    <property type="match status" value="1"/>
</dbReference>
<evidence type="ECO:0000256" key="8">
    <source>
        <dbReference type="ARBA" id="ARBA00023002"/>
    </source>
</evidence>
<dbReference type="GO" id="GO:0051537">
    <property type="term" value="F:2 iron, 2 sulfur cluster binding"/>
    <property type="evidence" value="ECO:0007669"/>
    <property type="project" value="TreeGrafter"/>
</dbReference>
<evidence type="ECO:0000313" key="14">
    <source>
        <dbReference type="Proteomes" id="UP000226192"/>
    </source>
</evidence>
<evidence type="ECO:0000256" key="2">
    <source>
        <dbReference type="ARBA" id="ARBA00008183"/>
    </source>
</evidence>
<dbReference type="GO" id="GO:0006826">
    <property type="term" value="P:iron ion transport"/>
    <property type="evidence" value="ECO:0007669"/>
    <property type="project" value="UniProtKB-KW"/>
</dbReference>
<dbReference type="InterPro" id="IPR020895">
    <property type="entry name" value="Frataxin_CS"/>
</dbReference>
<dbReference type="GO" id="GO:0005739">
    <property type="term" value="C:mitochondrion"/>
    <property type="evidence" value="ECO:0007669"/>
    <property type="project" value="UniProtKB-SubCell"/>
</dbReference>
<dbReference type="PANTHER" id="PTHR16821">
    <property type="entry name" value="FRATAXIN"/>
    <property type="match status" value="1"/>
</dbReference>
<keyword evidence="4" id="KW-0409">Iron storage</keyword>
<evidence type="ECO:0000256" key="9">
    <source>
        <dbReference type="ARBA" id="ARBA00023004"/>
    </source>
</evidence>
<keyword evidence="14" id="KW-1185">Reference proteome</keyword>
<dbReference type="GO" id="GO:0034986">
    <property type="term" value="F:iron chaperone activity"/>
    <property type="evidence" value="ECO:0007669"/>
    <property type="project" value="TreeGrafter"/>
</dbReference>
<dbReference type="EC" id="1.16.3.1" evidence="3"/>
<dbReference type="SUPFAM" id="SSF55387">
    <property type="entry name" value="Frataxin/Nqo15-like"/>
    <property type="match status" value="1"/>
</dbReference>
<dbReference type="PROSITE" id="PS50810">
    <property type="entry name" value="FRATAXIN_2"/>
    <property type="match status" value="1"/>
</dbReference>
<protein>
    <recommendedName>
        <fullName evidence="3">ferroxidase</fullName>
        <ecNumber evidence="3">1.16.3.1</ecNumber>
    </recommendedName>
</protein>
<dbReference type="InterPro" id="IPR036524">
    <property type="entry name" value="Frataxin/CyaY_sf"/>
</dbReference>
<keyword evidence="5" id="KW-0813">Transport</keyword>
<dbReference type="STRING" id="1399860.A0A2C5Y0A0"/>
<evidence type="ECO:0000256" key="1">
    <source>
        <dbReference type="ARBA" id="ARBA00004173"/>
    </source>
</evidence>
<dbReference type="NCBIfam" id="TIGR03421">
    <property type="entry name" value="FeS_CyaY"/>
    <property type="match status" value="1"/>
</dbReference>
<keyword evidence="6" id="KW-0410">Iron transport</keyword>
<dbReference type="Gene3D" id="3.30.920.10">
    <property type="entry name" value="Frataxin/CyaY"/>
    <property type="match status" value="1"/>
</dbReference>
<dbReference type="GO" id="GO:0008199">
    <property type="term" value="F:ferric iron binding"/>
    <property type="evidence" value="ECO:0007669"/>
    <property type="project" value="InterPro"/>
</dbReference>
<dbReference type="InterPro" id="IPR002908">
    <property type="entry name" value="Frataxin/CyaY"/>
</dbReference>
<dbReference type="EMBL" id="NJET01000128">
    <property type="protein sequence ID" value="PHH60800.1"/>
    <property type="molecule type" value="Genomic_DNA"/>
</dbReference>
<dbReference type="Pfam" id="PF01491">
    <property type="entry name" value="Frataxin_Cyay"/>
    <property type="match status" value="1"/>
</dbReference>
<dbReference type="PROSITE" id="PS01344">
    <property type="entry name" value="FRATAXIN_1"/>
    <property type="match status" value="1"/>
</dbReference>
<dbReference type="AlphaFoldDB" id="A0A2C5Y0A0"/>
<keyword evidence="9" id="KW-0408">Iron</keyword>
<organism evidence="13 14">
    <name type="scientific">Ophiocordyceps australis</name>
    <dbReference type="NCBI Taxonomy" id="1399860"/>
    <lineage>
        <taxon>Eukaryota</taxon>
        <taxon>Fungi</taxon>
        <taxon>Dikarya</taxon>
        <taxon>Ascomycota</taxon>
        <taxon>Pezizomycotina</taxon>
        <taxon>Sordariomycetes</taxon>
        <taxon>Hypocreomycetidae</taxon>
        <taxon>Hypocreales</taxon>
        <taxon>Ophiocordycipitaceae</taxon>
        <taxon>Ophiocordyceps</taxon>
    </lineage>
</organism>
<dbReference type="GO" id="GO:0008198">
    <property type="term" value="F:ferrous iron binding"/>
    <property type="evidence" value="ECO:0007669"/>
    <property type="project" value="TreeGrafter"/>
</dbReference>
<dbReference type="Proteomes" id="UP000226192">
    <property type="component" value="Unassembled WGS sequence"/>
</dbReference>
<comment type="catalytic activity">
    <reaction evidence="12">
        <text>4 Fe(2+) + O2 + 4 H(+) = 4 Fe(3+) + 2 H2O</text>
        <dbReference type="Rhea" id="RHEA:11148"/>
        <dbReference type="ChEBI" id="CHEBI:15377"/>
        <dbReference type="ChEBI" id="CHEBI:15378"/>
        <dbReference type="ChEBI" id="CHEBI:15379"/>
        <dbReference type="ChEBI" id="CHEBI:29033"/>
        <dbReference type="ChEBI" id="CHEBI:29034"/>
        <dbReference type="EC" id="1.16.3.1"/>
    </reaction>
</comment>
<evidence type="ECO:0000313" key="13">
    <source>
        <dbReference type="EMBL" id="PHH60800.1"/>
    </source>
</evidence>
<dbReference type="NCBIfam" id="TIGR03422">
    <property type="entry name" value="mito_frataxin"/>
    <property type="match status" value="1"/>
</dbReference>
<evidence type="ECO:0000256" key="5">
    <source>
        <dbReference type="ARBA" id="ARBA00022448"/>
    </source>
</evidence>
<dbReference type="GO" id="GO:0004322">
    <property type="term" value="F:ferroxidase activity"/>
    <property type="evidence" value="ECO:0007669"/>
    <property type="project" value="UniProtKB-EC"/>
</dbReference>
<proteinExistence type="inferred from homology"/>
<reference evidence="13 14" key="1">
    <citation type="submission" date="2017-06" db="EMBL/GenBank/DDBJ databases">
        <title>Ant-infecting Ophiocordyceps genomes reveal a high diversity of potential behavioral manipulation genes and a possible major role for enterotoxins.</title>
        <authorList>
            <person name="De Bekker C."/>
            <person name="Evans H.C."/>
            <person name="Brachmann A."/>
            <person name="Hughes D.P."/>
        </authorList>
    </citation>
    <scope>NUCLEOTIDE SEQUENCE [LARGE SCALE GENOMIC DNA]</scope>
    <source>
        <strain evidence="13 14">Map64</strain>
    </source>
</reference>
<accession>A0A2C5Y0A0</accession>
<dbReference type="SMART" id="SM01219">
    <property type="entry name" value="Frataxin_Cyay"/>
    <property type="match status" value="1"/>
</dbReference>